<dbReference type="EMBL" id="CAUH01003932">
    <property type="protein sequence ID" value="CCU77895.1"/>
    <property type="molecule type" value="Genomic_DNA"/>
</dbReference>
<dbReference type="PANTHER" id="PTHR32183">
    <property type="match status" value="1"/>
</dbReference>
<evidence type="ECO:0000256" key="2">
    <source>
        <dbReference type="ARBA" id="ARBA00022603"/>
    </source>
</evidence>
<dbReference type="InterPro" id="IPR029063">
    <property type="entry name" value="SAM-dependent_MTases_sf"/>
</dbReference>
<keyword evidence="1" id="KW-0597">Phosphoprotein</keyword>
<dbReference type="OrthoDB" id="276151at2759"/>
<dbReference type="InterPro" id="IPR008854">
    <property type="entry name" value="TPMT"/>
</dbReference>
<keyword evidence="4" id="KW-0949">S-adenosyl-L-methionine</keyword>
<evidence type="ECO:0000256" key="3">
    <source>
        <dbReference type="ARBA" id="ARBA00022679"/>
    </source>
</evidence>
<evidence type="ECO:0000313" key="5">
    <source>
        <dbReference type="EMBL" id="CCU77895.1"/>
    </source>
</evidence>
<accession>N1JBU8</accession>
<organism evidence="5 6">
    <name type="scientific">Blumeria graminis f. sp. hordei (strain DH14)</name>
    <name type="common">Barley powdery mildew</name>
    <name type="synonym">Oidium monilioides f. sp. hordei</name>
    <dbReference type="NCBI Taxonomy" id="546991"/>
    <lineage>
        <taxon>Eukaryota</taxon>
        <taxon>Fungi</taxon>
        <taxon>Dikarya</taxon>
        <taxon>Ascomycota</taxon>
        <taxon>Pezizomycotina</taxon>
        <taxon>Leotiomycetes</taxon>
        <taxon>Erysiphales</taxon>
        <taxon>Erysiphaceae</taxon>
        <taxon>Blumeria</taxon>
        <taxon>Blumeria hordei</taxon>
    </lineage>
</organism>
<dbReference type="HOGENOM" id="CLU_056435_7_0_1"/>
<proteinExistence type="predicted"/>
<dbReference type="SUPFAM" id="SSF53335">
    <property type="entry name" value="S-adenosyl-L-methionine-dependent methyltransferases"/>
    <property type="match status" value="1"/>
</dbReference>
<protein>
    <submittedName>
        <fullName evidence="5">Putative thiol methyltransferase 1</fullName>
    </submittedName>
</protein>
<dbReference type="GO" id="GO:0032259">
    <property type="term" value="P:methylation"/>
    <property type="evidence" value="ECO:0007669"/>
    <property type="project" value="UniProtKB-KW"/>
</dbReference>
<reference evidence="5 6" key="1">
    <citation type="journal article" date="2010" name="Science">
        <title>Genome expansion and gene loss in powdery mildew fungi reveal tradeoffs in extreme parasitism.</title>
        <authorList>
            <person name="Spanu P.D."/>
            <person name="Abbott J.C."/>
            <person name="Amselem J."/>
            <person name="Burgis T.A."/>
            <person name="Soanes D.M."/>
            <person name="Stueber K."/>
            <person name="Ver Loren van Themaat E."/>
            <person name="Brown J.K.M."/>
            <person name="Butcher S.A."/>
            <person name="Gurr S.J."/>
            <person name="Lebrun M.-H."/>
            <person name="Ridout C.J."/>
            <person name="Schulze-Lefert P."/>
            <person name="Talbot N.J."/>
            <person name="Ahmadinejad N."/>
            <person name="Ametz C."/>
            <person name="Barton G.R."/>
            <person name="Benjdia M."/>
            <person name="Bidzinski P."/>
            <person name="Bindschedler L.V."/>
            <person name="Both M."/>
            <person name="Brewer M.T."/>
            <person name="Cadle-Davidson L."/>
            <person name="Cadle-Davidson M.M."/>
            <person name="Collemare J."/>
            <person name="Cramer R."/>
            <person name="Frenkel O."/>
            <person name="Godfrey D."/>
            <person name="Harriman J."/>
            <person name="Hoede C."/>
            <person name="King B.C."/>
            <person name="Klages S."/>
            <person name="Kleemann J."/>
            <person name="Knoll D."/>
            <person name="Koti P.S."/>
            <person name="Kreplak J."/>
            <person name="Lopez-Ruiz F.J."/>
            <person name="Lu X."/>
            <person name="Maekawa T."/>
            <person name="Mahanil S."/>
            <person name="Micali C."/>
            <person name="Milgroom M.G."/>
            <person name="Montana G."/>
            <person name="Noir S."/>
            <person name="O'Connell R.J."/>
            <person name="Oberhaensli S."/>
            <person name="Parlange F."/>
            <person name="Pedersen C."/>
            <person name="Quesneville H."/>
            <person name="Reinhardt R."/>
            <person name="Rott M."/>
            <person name="Sacristan S."/>
            <person name="Schmidt S.M."/>
            <person name="Schoen M."/>
            <person name="Skamnioti P."/>
            <person name="Sommer H."/>
            <person name="Stephens A."/>
            <person name="Takahara H."/>
            <person name="Thordal-Christensen H."/>
            <person name="Vigouroux M."/>
            <person name="Wessling R."/>
            <person name="Wicker T."/>
            <person name="Panstruga R."/>
        </authorList>
    </citation>
    <scope>NUCLEOTIDE SEQUENCE [LARGE SCALE GENOMIC DNA]</scope>
    <source>
        <strain evidence="5">DH14</strain>
    </source>
</reference>
<name>N1JBU8_BLUG1</name>
<dbReference type="CDD" id="cd02440">
    <property type="entry name" value="AdoMet_MTases"/>
    <property type="match status" value="1"/>
</dbReference>
<dbReference type="PANTHER" id="PTHR32183:SF6">
    <property type="entry name" value="CYSTEINE SULFINATE DESULFINASE_CYSTEINE DESULFURASE AND RELATED ENZYMES"/>
    <property type="match status" value="1"/>
</dbReference>
<comment type="caution">
    <text evidence="5">The sequence shown here is derived from an EMBL/GenBank/DDBJ whole genome shotgun (WGS) entry which is preliminary data.</text>
</comment>
<dbReference type="eggNOG" id="ENOG502QS1V">
    <property type="taxonomic scope" value="Eukaryota"/>
</dbReference>
<keyword evidence="6" id="KW-1185">Reference proteome</keyword>
<sequence>MTEELGLTRSKLQSHFAQGKGVEGHNVLWEALWKEGYHPWDRNSPNPALIDLLNERREILPSSHGANKRKALVPGCGRGYDVLLLAADGYDSYGLDTSGTAIKEAKKLEAQLFGYGVYATGEGIHPGKITWIEGDFFSDETFQHQENEDKFDLIYDYTFLSALPPTLRPAWSKRMVELLAEGGRLICVEFPTYKPHSTGGPPWALPPIIYEAHLTRPGRDLEYDEVIGLLEQKIGDPDRRGLRRITHFQPARTHEVGYSSDGKVTDWISIWAHAIGQ</sequence>
<dbReference type="STRING" id="546991.N1JBU8"/>
<dbReference type="Pfam" id="PF05724">
    <property type="entry name" value="TPMT"/>
    <property type="match status" value="1"/>
</dbReference>
<dbReference type="Proteomes" id="UP000015441">
    <property type="component" value="Unassembled WGS sequence"/>
</dbReference>
<evidence type="ECO:0000256" key="1">
    <source>
        <dbReference type="ARBA" id="ARBA00022553"/>
    </source>
</evidence>
<evidence type="ECO:0000313" key="6">
    <source>
        <dbReference type="Proteomes" id="UP000015441"/>
    </source>
</evidence>
<gene>
    <name evidence="5" type="ORF">BGHDH14_bgh00875</name>
</gene>
<evidence type="ECO:0000256" key="4">
    <source>
        <dbReference type="ARBA" id="ARBA00022691"/>
    </source>
</evidence>
<dbReference type="GO" id="GO:0008757">
    <property type="term" value="F:S-adenosylmethionine-dependent methyltransferase activity"/>
    <property type="evidence" value="ECO:0007669"/>
    <property type="project" value="InterPro"/>
</dbReference>
<dbReference type="Gene3D" id="3.40.50.150">
    <property type="entry name" value="Vaccinia Virus protein VP39"/>
    <property type="match status" value="1"/>
</dbReference>
<dbReference type="InParanoid" id="N1JBU8"/>
<keyword evidence="2 5" id="KW-0489">Methyltransferase</keyword>
<dbReference type="AlphaFoldDB" id="N1JBU8"/>
<keyword evidence="3 5" id="KW-0808">Transferase</keyword>
<dbReference type="PROSITE" id="PS51585">
    <property type="entry name" value="SAM_MT_TPMT"/>
    <property type="match status" value="1"/>
</dbReference>